<evidence type="ECO:0000256" key="9">
    <source>
        <dbReference type="ARBA" id="ARBA00023136"/>
    </source>
</evidence>
<evidence type="ECO:0000256" key="7">
    <source>
        <dbReference type="ARBA" id="ARBA00023053"/>
    </source>
</evidence>
<organism evidence="13 14">
    <name type="scientific">Hermetia illucens</name>
    <name type="common">Black soldier fly</name>
    <dbReference type="NCBI Taxonomy" id="343691"/>
    <lineage>
        <taxon>Eukaryota</taxon>
        <taxon>Metazoa</taxon>
        <taxon>Ecdysozoa</taxon>
        <taxon>Arthropoda</taxon>
        <taxon>Hexapoda</taxon>
        <taxon>Insecta</taxon>
        <taxon>Pterygota</taxon>
        <taxon>Neoptera</taxon>
        <taxon>Endopterygota</taxon>
        <taxon>Diptera</taxon>
        <taxon>Brachycera</taxon>
        <taxon>Stratiomyomorpha</taxon>
        <taxon>Stratiomyidae</taxon>
        <taxon>Hermetiinae</taxon>
        <taxon>Hermetia</taxon>
    </lineage>
</organism>
<evidence type="ECO:0000256" key="11">
    <source>
        <dbReference type="ARBA" id="ARBA00023303"/>
    </source>
</evidence>
<keyword evidence="8 12" id="KW-0406">Ion transport</keyword>
<reference evidence="13 14" key="1">
    <citation type="submission" date="2020-11" db="EMBL/GenBank/DDBJ databases">
        <authorList>
            <person name="Wallbank WR R."/>
            <person name="Pardo Diaz C."/>
            <person name="Kozak K."/>
            <person name="Martin S."/>
            <person name="Jiggins C."/>
            <person name="Moest M."/>
            <person name="Warren A I."/>
            <person name="Generalovic N T."/>
            <person name="Byers J.R.P. K."/>
            <person name="Montejo-Kovacevich G."/>
            <person name="Yen C E."/>
        </authorList>
    </citation>
    <scope>NUCLEOTIDE SEQUENCE [LARGE SCALE GENOMIC DNA]</scope>
</reference>
<dbReference type="GO" id="GO:0015280">
    <property type="term" value="F:ligand-gated sodium channel activity"/>
    <property type="evidence" value="ECO:0007669"/>
    <property type="project" value="TreeGrafter"/>
</dbReference>
<comment type="subcellular location">
    <subcellularLocation>
        <location evidence="1">Membrane</location>
        <topology evidence="1">Multi-pass membrane protein</topology>
    </subcellularLocation>
</comment>
<keyword evidence="10 12" id="KW-0739">Sodium transport</keyword>
<evidence type="ECO:0000256" key="6">
    <source>
        <dbReference type="ARBA" id="ARBA00022989"/>
    </source>
</evidence>
<dbReference type="EMBL" id="LR899012">
    <property type="protein sequence ID" value="CAD7087698.1"/>
    <property type="molecule type" value="Genomic_DNA"/>
</dbReference>
<name>A0A7R8YVT9_HERIL</name>
<evidence type="ECO:0000256" key="3">
    <source>
        <dbReference type="ARBA" id="ARBA00022448"/>
    </source>
</evidence>
<keyword evidence="3 12" id="KW-0813">Transport</keyword>
<dbReference type="GO" id="GO:0005886">
    <property type="term" value="C:plasma membrane"/>
    <property type="evidence" value="ECO:0007669"/>
    <property type="project" value="TreeGrafter"/>
</dbReference>
<dbReference type="InterPro" id="IPR001873">
    <property type="entry name" value="ENaC"/>
</dbReference>
<evidence type="ECO:0000256" key="1">
    <source>
        <dbReference type="ARBA" id="ARBA00004141"/>
    </source>
</evidence>
<dbReference type="PRINTS" id="PR01078">
    <property type="entry name" value="AMINACHANNEL"/>
</dbReference>
<evidence type="ECO:0000256" key="2">
    <source>
        <dbReference type="ARBA" id="ARBA00007193"/>
    </source>
</evidence>
<dbReference type="AlphaFoldDB" id="A0A7R8YVT9"/>
<evidence type="ECO:0000256" key="8">
    <source>
        <dbReference type="ARBA" id="ARBA00023065"/>
    </source>
</evidence>
<evidence type="ECO:0000256" key="12">
    <source>
        <dbReference type="RuleBase" id="RU000679"/>
    </source>
</evidence>
<dbReference type="PANTHER" id="PTHR11690">
    <property type="entry name" value="AMILORIDE-SENSITIVE SODIUM CHANNEL-RELATED"/>
    <property type="match status" value="1"/>
</dbReference>
<dbReference type="InParanoid" id="A0A7R8YVT9"/>
<gene>
    <name evidence="13" type="ORF">HERILL_LOCUS10384</name>
</gene>
<dbReference type="OrthoDB" id="6021021at2759"/>
<dbReference type="PANTHER" id="PTHR11690:SF243">
    <property type="entry name" value="PICKPOCKET 12-RELATED"/>
    <property type="match status" value="1"/>
</dbReference>
<keyword evidence="6" id="KW-1133">Transmembrane helix</keyword>
<sequence>MPKIANYGYLLSAGLETHVVIHPTLHNAANNIRRIRKAARHCLFADEVKLKFYRTYTKGNCELECESDRMEHECGCVTYYLPRSSKNTVVCGLKDFECVRRVQYASESLLDEDTSCARCVPGCVSLNYLPVISGTELLKEDFILKENFSNPDINIEELAVIHFFYEFNSFRARTKEEFLGFADFLANSGGILGLFLGFSMLSVIELLYFMFLLPHTIIKNYFSRKKDIHKEEDISEASTSVKVILYLID</sequence>
<keyword evidence="14" id="KW-1185">Reference proteome</keyword>
<evidence type="ECO:0000256" key="5">
    <source>
        <dbReference type="ARBA" id="ARBA00022692"/>
    </source>
</evidence>
<dbReference type="Proteomes" id="UP000594454">
    <property type="component" value="Chromosome 4"/>
</dbReference>
<keyword evidence="9" id="KW-0472">Membrane</keyword>
<keyword evidence="4 12" id="KW-0894">Sodium channel</keyword>
<keyword evidence="5 12" id="KW-0812">Transmembrane</keyword>
<keyword evidence="7" id="KW-0915">Sodium</keyword>
<evidence type="ECO:0000313" key="14">
    <source>
        <dbReference type="Proteomes" id="UP000594454"/>
    </source>
</evidence>
<protein>
    <submittedName>
        <fullName evidence="13">Uncharacterized protein</fullName>
    </submittedName>
</protein>
<evidence type="ECO:0000256" key="4">
    <source>
        <dbReference type="ARBA" id="ARBA00022461"/>
    </source>
</evidence>
<proteinExistence type="inferred from homology"/>
<dbReference type="Gene3D" id="1.10.287.770">
    <property type="entry name" value="YojJ-like"/>
    <property type="match status" value="1"/>
</dbReference>
<accession>A0A7R8YVT9</accession>
<dbReference type="Gene3D" id="1.10.287.820">
    <property type="entry name" value="Acid-sensing ion channel domain"/>
    <property type="match status" value="1"/>
</dbReference>
<dbReference type="Pfam" id="PF00858">
    <property type="entry name" value="ASC"/>
    <property type="match status" value="1"/>
</dbReference>
<evidence type="ECO:0000256" key="10">
    <source>
        <dbReference type="ARBA" id="ARBA00023201"/>
    </source>
</evidence>
<evidence type="ECO:0000313" key="13">
    <source>
        <dbReference type="EMBL" id="CAD7087698.1"/>
    </source>
</evidence>
<comment type="similarity">
    <text evidence="2 12">Belongs to the amiloride-sensitive sodium channel (TC 1.A.6) family.</text>
</comment>
<keyword evidence="11 12" id="KW-0407">Ion channel</keyword>